<keyword evidence="4" id="KW-1185">Reference proteome</keyword>
<gene>
    <name evidence="3" type="ordered locus">Ctha_1956</name>
</gene>
<name>B3QUG1_CHLT3</name>
<protein>
    <submittedName>
        <fullName evidence="3">Uncharacterized protein</fullName>
    </submittedName>
</protein>
<dbReference type="STRING" id="517418.Ctha_1956"/>
<evidence type="ECO:0000313" key="4">
    <source>
        <dbReference type="Proteomes" id="UP000001208"/>
    </source>
</evidence>
<sequence length="102" mass="11586">MKQLSLVFSFLVFFTQTLLAQAPQDGAEQVTDTTSYRADYFFFQTTGDPNYLLSQTAYQAVLLSARLSGYKPEEIEVTITVSDKESNKKKSQKKNTNEERKA</sequence>
<dbReference type="eggNOG" id="ENOG502ZEA6">
    <property type="taxonomic scope" value="Bacteria"/>
</dbReference>
<reference evidence="3 4" key="1">
    <citation type="submission" date="2008-06" db="EMBL/GenBank/DDBJ databases">
        <title>Complete sequence of Chloroherpeton thalassium ATCC 35110.</title>
        <authorList>
            <consortium name="US DOE Joint Genome Institute"/>
            <person name="Lucas S."/>
            <person name="Copeland A."/>
            <person name="Lapidus A."/>
            <person name="Glavina del Rio T."/>
            <person name="Dalin E."/>
            <person name="Tice H."/>
            <person name="Bruce D."/>
            <person name="Goodwin L."/>
            <person name="Pitluck S."/>
            <person name="Schmutz J."/>
            <person name="Larimer F."/>
            <person name="Land M."/>
            <person name="Hauser L."/>
            <person name="Kyrpides N."/>
            <person name="Mikhailova N."/>
            <person name="Liu Z."/>
            <person name="Li T."/>
            <person name="Zhao F."/>
            <person name="Overmann J."/>
            <person name="Bryant D.A."/>
            <person name="Richardson P."/>
        </authorList>
    </citation>
    <scope>NUCLEOTIDE SEQUENCE [LARGE SCALE GENOMIC DNA]</scope>
    <source>
        <strain evidence="4">ATCC 35110 / GB-78</strain>
    </source>
</reference>
<feature type="signal peptide" evidence="2">
    <location>
        <begin position="1"/>
        <end position="20"/>
    </location>
</feature>
<dbReference type="AlphaFoldDB" id="B3QUG1"/>
<proteinExistence type="predicted"/>
<feature type="chain" id="PRO_5002795789" evidence="2">
    <location>
        <begin position="21"/>
        <end position="102"/>
    </location>
</feature>
<organism evidence="3 4">
    <name type="scientific">Chloroherpeton thalassium (strain ATCC 35110 / GB-78)</name>
    <dbReference type="NCBI Taxonomy" id="517418"/>
    <lineage>
        <taxon>Bacteria</taxon>
        <taxon>Pseudomonadati</taxon>
        <taxon>Chlorobiota</taxon>
        <taxon>Chlorobiia</taxon>
        <taxon>Chlorobiales</taxon>
        <taxon>Chloroherpetonaceae</taxon>
        <taxon>Chloroherpeton</taxon>
    </lineage>
</organism>
<accession>B3QUG1</accession>
<evidence type="ECO:0000313" key="3">
    <source>
        <dbReference type="EMBL" id="ACF14410.1"/>
    </source>
</evidence>
<evidence type="ECO:0000256" key="1">
    <source>
        <dbReference type="SAM" id="MobiDB-lite"/>
    </source>
</evidence>
<dbReference type="HOGENOM" id="CLU_2272386_0_0_10"/>
<dbReference type="KEGG" id="cts:Ctha_1956"/>
<dbReference type="Proteomes" id="UP000001208">
    <property type="component" value="Chromosome"/>
</dbReference>
<evidence type="ECO:0000256" key="2">
    <source>
        <dbReference type="SAM" id="SignalP"/>
    </source>
</evidence>
<feature type="region of interest" description="Disordered" evidence="1">
    <location>
        <begin position="81"/>
        <end position="102"/>
    </location>
</feature>
<dbReference type="EMBL" id="CP001100">
    <property type="protein sequence ID" value="ACF14410.1"/>
    <property type="molecule type" value="Genomic_DNA"/>
</dbReference>
<keyword evidence="2" id="KW-0732">Signal</keyword>